<dbReference type="Proteomes" id="UP000277580">
    <property type="component" value="Unassembled WGS sequence"/>
</dbReference>
<dbReference type="Pfam" id="PF00069">
    <property type="entry name" value="Pkinase"/>
    <property type="match status" value="1"/>
</dbReference>
<dbReference type="Gene3D" id="1.10.510.10">
    <property type="entry name" value="Transferase(Phosphotransferase) domain 1"/>
    <property type="match status" value="1"/>
</dbReference>
<feature type="compositionally biased region" description="Polar residues" evidence="1">
    <location>
        <begin position="630"/>
        <end position="649"/>
    </location>
</feature>
<dbReference type="InterPro" id="IPR011989">
    <property type="entry name" value="ARM-like"/>
</dbReference>
<dbReference type="PANTHER" id="PTHR12984:SF3">
    <property type="entry name" value="N-TERMINAL KINASE-LIKE PROTEIN"/>
    <property type="match status" value="1"/>
</dbReference>
<dbReference type="SUPFAM" id="SSF56112">
    <property type="entry name" value="Protein kinase-like (PK-like)"/>
    <property type="match status" value="1"/>
</dbReference>
<organism evidence="3 4">
    <name type="scientific">Morchella conica CCBAS932</name>
    <dbReference type="NCBI Taxonomy" id="1392247"/>
    <lineage>
        <taxon>Eukaryota</taxon>
        <taxon>Fungi</taxon>
        <taxon>Dikarya</taxon>
        <taxon>Ascomycota</taxon>
        <taxon>Pezizomycotina</taxon>
        <taxon>Pezizomycetes</taxon>
        <taxon>Pezizales</taxon>
        <taxon>Morchellaceae</taxon>
        <taxon>Morchella</taxon>
    </lineage>
</organism>
<feature type="compositionally biased region" description="Acidic residues" evidence="1">
    <location>
        <begin position="655"/>
        <end position="675"/>
    </location>
</feature>
<reference evidence="3 4" key="1">
    <citation type="journal article" date="2018" name="Nat. Ecol. Evol.">
        <title>Pezizomycetes genomes reveal the molecular basis of ectomycorrhizal truffle lifestyle.</title>
        <authorList>
            <person name="Murat C."/>
            <person name="Payen T."/>
            <person name="Noel B."/>
            <person name="Kuo A."/>
            <person name="Morin E."/>
            <person name="Chen J."/>
            <person name="Kohler A."/>
            <person name="Krizsan K."/>
            <person name="Balestrini R."/>
            <person name="Da Silva C."/>
            <person name="Montanini B."/>
            <person name="Hainaut M."/>
            <person name="Levati E."/>
            <person name="Barry K.W."/>
            <person name="Belfiori B."/>
            <person name="Cichocki N."/>
            <person name="Clum A."/>
            <person name="Dockter R.B."/>
            <person name="Fauchery L."/>
            <person name="Guy J."/>
            <person name="Iotti M."/>
            <person name="Le Tacon F."/>
            <person name="Lindquist E.A."/>
            <person name="Lipzen A."/>
            <person name="Malagnac F."/>
            <person name="Mello A."/>
            <person name="Molinier V."/>
            <person name="Miyauchi S."/>
            <person name="Poulain J."/>
            <person name="Riccioni C."/>
            <person name="Rubini A."/>
            <person name="Sitrit Y."/>
            <person name="Splivallo R."/>
            <person name="Traeger S."/>
            <person name="Wang M."/>
            <person name="Zifcakova L."/>
            <person name="Wipf D."/>
            <person name="Zambonelli A."/>
            <person name="Paolocci F."/>
            <person name="Nowrousian M."/>
            <person name="Ottonello S."/>
            <person name="Baldrian P."/>
            <person name="Spatafora J.W."/>
            <person name="Henrissat B."/>
            <person name="Nagy L.G."/>
            <person name="Aury J.M."/>
            <person name="Wincker P."/>
            <person name="Grigoriev I.V."/>
            <person name="Bonfante P."/>
            <person name="Martin F.M."/>
        </authorList>
    </citation>
    <scope>NUCLEOTIDE SEQUENCE [LARGE SCALE GENOMIC DNA]</scope>
    <source>
        <strain evidence="3 4">CCBAS932</strain>
    </source>
</reference>
<sequence>MEFLKSAIGSAISKGPPFPYTFGDRVDVDNSIWSLFNGTKREDGSSCSIFSFEVNDSTRSRLPLAKNAVRKLRTLRHPGVVRIIDTVETDTYIYIATERVTPLSWHVKRDSLNTETIKWGLYSTAITLKFINEDAASIHGNVRVSSIFTTESGEWKLGGFEVLSSMKDDDPVIYKFGGLLPDSGRYASPEVLKGGWDALKSQAVNAADSWNFGTLIYEVFNAGAFTNSEQLMSAKKIPQNMVTPYKRLIQQNPKTRLSIAHFLEQGKRSRGFFDTPLIHVSEFVENMGVKTAAEREEFLDKLGDTGDQFPEAFFKMKILPELLKSVEFGGGGPKVFSVVLNIGDKLSDEEWESTITPCIVRLFAVPDRATRVFLLDNLPKMIEHLSKKIVNDKIFPEMLTGFSDVAPIVREQSVKAVLTVVPKLSDRSINGDLLKYLAKTQNDEQPGIRTNTTICLGKIAKYLGPNTRSKVLAAAFTRALRDNFVHARNAALMALSATVDLFDEIDCATRMVPAISPSLVDKEKVVRVQAAKTLEAYLQRIKTLTSSYPETVIPSPTAASEVATPRMGTVQTDNSSWTGWAISSFTNKLGTASGEIQRVQSPAVASMGGDYTRSASVPTMSPSRPDAPIQSKTISASSFNRTTLTSPRPASSFLDDADNEDNDPEAWGDLDEDSFFDAPEPNKPKPQAPLTTKTSAWDFDDAEPDISAMLNKSKAPLPKGLAKKSTTAAPRIGLGSANSSGKGSTVTARQPVKTGGTMKPIVGGAAAKKTEVKKVEDPWGNDDDADWGDSWDK</sequence>
<proteinExistence type="predicted"/>
<dbReference type="Gene3D" id="1.25.10.10">
    <property type="entry name" value="Leucine-rich Repeat Variant"/>
    <property type="match status" value="1"/>
</dbReference>
<dbReference type="PANTHER" id="PTHR12984">
    <property type="entry name" value="SCY1-RELATED S/T PROTEIN KINASE-LIKE"/>
    <property type="match status" value="1"/>
</dbReference>
<feature type="compositionally biased region" description="Acidic residues" evidence="1">
    <location>
        <begin position="779"/>
        <end position="793"/>
    </location>
</feature>
<dbReference type="PROSITE" id="PS50011">
    <property type="entry name" value="PROTEIN_KINASE_DOM"/>
    <property type="match status" value="1"/>
</dbReference>
<evidence type="ECO:0000256" key="1">
    <source>
        <dbReference type="SAM" id="MobiDB-lite"/>
    </source>
</evidence>
<accession>A0A3N4KYJ0</accession>
<feature type="domain" description="Protein kinase" evidence="2">
    <location>
        <begin position="1"/>
        <end position="273"/>
    </location>
</feature>
<feature type="region of interest" description="Disordered" evidence="1">
    <location>
        <begin position="717"/>
        <end position="793"/>
    </location>
</feature>
<feature type="region of interest" description="Disordered" evidence="1">
    <location>
        <begin position="603"/>
        <end position="695"/>
    </location>
</feature>
<evidence type="ECO:0000313" key="3">
    <source>
        <dbReference type="EMBL" id="RPB14528.1"/>
    </source>
</evidence>
<gene>
    <name evidence="3" type="ORF">P167DRAFT_533957</name>
</gene>
<dbReference type="GO" id="GO:0005524">
    <property type="term" value="F:ATP binding"/>
    <property type="evidence" value="ECO:0007669"/>
    <property type="project" value="InterPro"/>
</dbReference>
<feature type="compositionally biased region" description="Polar residues" evidence="1">
    <location>
        <begin position="613"/>
        <end position="622"/>
    </location>
</feature>
<feature type="compositionally biased region" description="Basic and acidic residues" evidence="1">
    <location>
        <begin position="768"/>
        <end position="777"/>
    </location>
</feature>
<dbReference type="AlphaFoldDB" id="A0A3N4KYJ0"/>
<dbReference type="OrthoDB" id="447103at2759"/>
<dbReference type="Gene3D" id="3.30.200.20">
    <property type="entry name" value="Phosphorylase Kinase, domain 1"/>
    <property type="match status" value="1"/>
</dbReference>
<evidence type="ECO:0000313" key="4">
    <source>
        <dbReference type="Proteomes" id="UP000277580"/>
    </source>
</evidence>
<dbReference type="GO" id="GO:0005737">
    <property type="term" value="C:cytoplasm"/>
    <property type="evidence" value="ECO:0007669"/>
    <property type="project" value="TreeGrafter"/>
</dbReference>
<feature type="compositionally biased region" description="Polar residues" evidence="1">
    <location>
        <begin position="736"/>
        <end position="748"/>
    </location>
</feature>
<dbReference type="FunCoup" id="A0A3N4KYJ0">
    <property type="interactions" value="1109"/>
</dbReference>
<name>A0A3N4KYJ0_9PEZI</name>
<dbReference type="InParanoid" id="A0A3N4KYJ0"/>
<dbReference type="STRING" id="1392247.A0A3N4KYJ0"/>
<dbReference type="InterPro" id="IPR000719">
    <property type="entry name" value="Prot_kinase_dom"/>
</dbReference>
<keyword evidence="4" id="KW-1185">Reference proteome</keyword>
<dbReference type="GO" id="GO:0006409">
    <property type="term" value="P:tRNA export from nucleus"/>
    <property type="evidence" value="ECO:0007669"/>
    <property type="project" value="TreeGrafter"/>
</dbReference>
<dbReference type="SUPFAM" id="SSF48371">
    <property type="entry name" value="ARM repeat"/>
    <property type="match status" value="1"/>
</dbReference>
<dbReference type="GO" id="GO:0004672">
    <property type="term" value="F:protein kinase activity"/>
    <property type="evidence" value="ECO:0007669"/>
    <property type="project" value="InterPro"/>
</dbReference>
<dbReference type="InterPro" id="IPR051177">
    <property type="entry name" value="CIK-Related_Protein"/>
</dbReference>
<dbReference type="EMBL" id="ML119117">
    <property type="protein sequence ID" value="RPB14528.1"/>
    <property type="molecule type" value="Genomic_DNA"/>
</dbReference>
<dbReference type="InterPro" id="IPR011009">
    <property type="entry name" value="Kinase-like_dom_sf"/>
</dbReference>
<protein>
    <submittedName>
        <fullName evidence="3">ARM repeat-containing protein</fullName>
    </submittedName>
</protein>
<dbReference type="SMART" id="SM00220">
    <property type="entry name" value="S_TKc"/>
    <property type="match status" value="1"/>
</dbReference>
<evidence type="ECO:0000259" key="2">
    <source>
        <dbReference type="PROSITE" id="PS50011"/>
    </source>
</evidence>
<dbReference type="InterPro" id="IPR016024">
    <property type="entry name" value="ARM-type_fold"/>
</dbReference>